<dbReference type="SUPFAM" id="SSF51306">
    <property type="entry name" value="LexA/Signal peptidase"/>
    <property type="match status" value="1"/>
</dbReference>
<keyword evidence="6" id="KW-0812">Transmembrane</keyword>
<dbReference type="Proteomes" id="UP001596250">
    <property type="component" value="Unassembled WGS sequence"/>
</dbReference>
<organism evidence="8 9">
    <name type="scientific">Marinicrinis lubricantis</name>
    <dbReference type="NCBI Taxonomy" id="2086470"/>
    <lineage>
        <taxon>Bacteria</taxon>
        <taxon>Bacillati</taxon>
        <taxon>Bacillota</taxon>
        <taxon>Bacilli</taxon>
        <taxon>Bacillales</taxon>
        <taxon>Paenibacillaceae</taxon>
    </lineage>
</organism>
<dbReference type="PROSITE" id="PS00761">
    <property type="entry name" value="SPASE_I_3"/>
    <property type="match status" value="1"/>
</dbReference>
<evidence type="ECO:0000256" key="3">
    <source>
        <dbReference type="ARBA" id="ARBA00009370"/>
    </source>
</evidence>
<keyword evidence="5 6" id="KW-0378">Hydrolase</keyword>
<dbReference type="InterPro" id="IPR019533">
    <property type="entry name" value="Peptidase_S26"/>
</dbReference>
<proteinExistence type="inferred from homology"/>
<dbReference type="InterPro" id="IPR019758">
    <property type="entry name" value="Pept_S26A_signal_pept_1_CS"/>
</dbReference>
<evidence type="ECO:0000256" key="4">
    <source>
        <dbReference type="ARBA" id="ARBA00013208"/>
    </source>
</evidence>
<gene>
    <name evidence="8" type="primary">lepB</name>
    <name evidence="8" type="ORF">ACFPXP_05155</name>
</gene>
<evidence type="ECO:0000313" key="9">
    <source>
        <dbReference type="Proteomes" id="UP001596250"/>
    </source>
</evidence>
<reference evidence="9" key="1">
    <citation type="journal article" date="2019" name="Int. J. Syst. Evol. Microbiol.">
        <title>The Global Catalogue of Microorganisms (GCM) 10K type strain sequencing project: providing services to taxonomists for standard genome sequencing and annotation.</title>
        <authorList>
            <consortium name="The Broad Institute Genomics Platform"/>
            <consortium name="The Broad Institute Genome Sequencing Center for Infectious Disease"/>
            <person name="Wu L."/>
            <person name="Ma J."/>
        </authorList>
    </citation>
    <scope>NUCLEOTIDE SEQUENCE [LARGE SCALE GENOMIC DNA]</scope>
    <source>
        <strain evidence="9">CCM 8749</strain>
    </source>
</reference>
<evidence type="ECO:0000256" key="1">
    <source>
        <dbReference type="ARBA" id="ARBA00000677"/>
    </source>
</evidence>
<comment type="catalytic activity">
    <reaction evidence="1 6">
        <text>Cleavage of hydrophobic, N-terminal signal or leader sequences from secreted and periplasmic proteins.</text>
        <dbReference type="EC" id="3.4.21.89"/>
    </reaction>
</comment>
<dbReference type="PROSITE" id="PS00760">
    <property type="entry name" value="SPASE_I_2"/>
    <property type="match status" value="1"/>
</dbReference>
<dbReference type="RefSeq" id="WP_379893029.1">
    <property type="nucleotide sequence ID" value="NZ_CBCSCT010000013.1"/>
</dbReference>
<evidence type="ECO:0000313" key="8">
    <source>
        <dbReference type="EMBL" id="MFC5985817.1"/>
    </source>
</evidence>
<protein>
    <recommendedName>
        <fullName evidence="4 6">Signal peptidase I</fullName>
        <ecNumber evidence="4 6">3.4.21.89</ecNumber>
    </recommendedName>
</protein>
<dbReference type="Pfam" id="PF10502">
    <property type="entry name" value="Peptidase_S26"/>
    <property type="match status" value="1"/>
</dbReference>
<evidence type="ECO:0000256" key="6">
    <source>
        <dbReference type="RuleBase" id="RU362042"/>
    </source>
</evidence>
<sequence>MDEKQLTELNVDDQSVKRETPKIWKEVKEWVISIAAAFIIAILIQNYAVAQTQVEQDSMQNTLFEGQRLIEDKITYYFQNPKQGDVVIISGSEYEHRLVKRVIGLPGDVIDMKDGNVYVNDEQLEEPYAKGVTYPNGMTVPYTVPKDHYFVLGDNRQISLDSRALGPIHEDDIEGRVIFRIWPLSEFGSID</sequence>
<dbReference type="PANTHER" id="PTHR43390:SF1">
    <property type="entry name" value="CHLOROPLAST PROCESSING PEPTIDASE"/>
    <property type="match status" value="1"/>
</dbReference>
<comment type="subcellular location">
    <subcellularLocation>
        <location evidence="2">Cell membrane</location>
        <topology evidence="2">Single-pass type II membrane protein</topology>
    </subcellularLocation>
    <subcellularLocation>
        <location evidence="6">Membrane</location>
        <topology evidence="6">Single-pass type II membrane protein</topology>
    </subcellularLocation>
</comment>
<accession>A0ABW1IL61</accession>
<keyword evidence="9" id="KW-1185">Reference proteome</keyword>
<dbReference type="Gene3D" id="2.10.109.10">
    <property type="entry name" value="Umud Fragment, subunit A"/>
    <property type="match status" value="1"/>
</dbReference>
<dbReference type="InterPro" id="IPR036286">
    <property type="entry name" value="LexA/Signal_pep-like_sf"/>
</dbReference>
<dbReference type="NCBIfam" id="TIGR02227">
    <property type="entry name" value="sigpep_I_bact"/>
    <property type="match status" value="1"/>
</dbReference>
<feature type="domain" description="Peptidase S26" evidence="7">
    <location>
        <begin position="28"/>
        <end position="182"/>
    </location>
</feature>
<dbReference type="EMBL" id="JBHSQV010000032">
    <property type="protein sequence ID" value="MFC5985817.1"/>
    <property type="molecule type" value="Genomic_DNA"/>
</dbReference>
<keyword evidence="6" id="KW-0645">Protease</keyword>
<name>A0ABW1IL61_9BACL</name>
<dbReference type="CDD" id="cd06530">
    <property type="entry name" value="S26_SPase_I"/>
    <property type="match status" value="1"/>
</dbReference>
<dbReference type="InterPro" id="IPR000223">
    <property type="entry name" value="Pept_S26A_signal_pept_1"/>
</dbReference>
<comment type="similarity">
    <text evidence="3 6">Belongs to the peptidase S26 family.</text>
</comment>
<evidence type="ECO:0000259" key="7">
    <source>
        <dbReference type="Pfam" id="PF10502"/>
    </source>
</evidence>
<evidence type="ECO:0000256" key="2">
    <source>
        <dbReference type="ARBA" id="ARBA00004401"/>
    </source>
</evidence>
<dbReference type="GO" id="GO:0009003">
    <property type="term" value="F:signal peptidase activity"/>
    <property type="evidence" value="ECO:0007669"/>
    <property type="project" value="UniProtKB-EC"/>
</dbReference>
<feature type="transmembrane region" description="Helical" evidence="6">
    <location>
        <begin position="30"/>
        <end position="49"/>
    </location>
</feature>
<dbReference type="PANTHER" id="PTHR43390">
    <property type="entry name" value="SIGNAL PEPTIDASE I"/>
    <property type="match status" value="1"/>
</dbReference>
<dbReference type="EC" id="3.4.21.89" evidence="4 6"/>
<evidence type="ECO:0000256" key="5">
    <source>
        <dbReference type="ARBA" id="ARBA00022801"/>
    </source>
</evidence>
<dbReference type="PRINTS" id="PR00727">
    <property type="entry name" value="LEADERPTASE"/>
</dbReference>
<comment type="caution">
    <text evidence="8">The sequence shown here is derived from an EMBL/GenBank/DDBJ whole genome shotgun (WGS) entry which is preliminary data.</text>
</comment>
<keyword evidence="6" id="KW-1133">Transmembrane helix</keyword>
<keyword evidence="6" id="KW-0472">Membrane</keyword>
<dbReference type="InterPro" id="IPR019757">
    <property type="entry name" value="Pept_S26A_signal_pept_1_Lys-AS"/>
</dbReference>